<sequence length="636" mass="69962">MNLSSDQAAVPLQAWLRIQREAPSLNERAAALRRAMLGCPQVRQAWYLTWQPASRTYAQDDGGPRLPPGQGDPLAASDQALFEALTTQPCLSLEVVRQLPCWLAGRLRRAAIHHGQALALSLEEGGAGLLLLQVDEDAGLEWLPWLRELLAQLVGLAGGMSRSAPLLSADPQPALLLDARARPLEFNQALQELLGERPLARVGELLPVNHLPLVRACLQQSRAIEAVEAQDGERILIWSFIPDVAEQRVLARCREATQEIREQREAARARRLYRLITENTTDLISRHTPDGVFLDATPASWTLLGYWPEELRGMAVDGLLHPQDQLQQAKQAREALEQDGYHTMTYRIRHRDGHYLWFETASRAIRETYTGAVVEVVSVSRDITARIQAEDNKRRLEDELAHTTRLITLGELASGIAHEINQPLAAVVNYASASQRYLQGVGGDPAVVDKVAQGLARITEHANHASAVIRRLRAFLRKGQRRMQALNLAEVAREAVRLCNWEAGAAQVAVSDALPDNLPPVFADRVLLEQVLLNLLRNAIEANRDRHPGSASQIRLEAGERDGSLAIRVIDQGPGVSEEQLGKLFTPFYTSKADGLGLGLSMSRSIVEGFGGSLEALPAEGGGLCLECRLPLGRED</sequence>
<keyword evidence="7" id="KW-0418">Kinase</keyword>
<dbReference type="PANTHER" id="PTHR43065">
    <property type="entry name" value="SENSOR HISTIDINE KINASE"/>
    <property type="match status" value="1"/>
</dbReference>
<protein>
    <recommendedName>
        <fullName evidence="2">histidine kinase</fullName>
        <ecNumber evidence="2">2.7.13.3</ecNumber>
    </recommendedName>
</protein>
<evidence type="ECO:0000256" key="2">
    <source>
        <dbReference type="ARBA" id="ARBA00012438"/>
    </source>
</evidence>
<gene>
    <name evidence="7" type="primary">fixL</name>
    <name evidence="7" type="ORF">NCTC10692_00903</name>
</gene>
<dbReference type="Gene3D" id="3.30.565.10">
    <property type="entry name" value="Histidine kinase-like ATPase, C-terminal domain"/>
    <property type="match status" value="1"/>
</dbReference>
<dbReference type="Pfam" id="PF00512">
    <property type="entry name" value="HisKA"/>
    <property type="match status" value="1"/>
</dbReference>
<evidence type="ECO:0000259" key="4">
    <source>
        <dbReference type="PROSITE" id="PS50109"/>
    </source>
</evidence>
<dbReference type="SUPFAM" id="SSF55874">
    <property type="entry name" value="ATPase domain of HSP90 chaperone/DNA topoisomerase II/histidine kinase"/>
    <property type="match status" value="1"/>
</dbReference>
<dbReference type="SMART" id="SM00086">
    <property type="entry name" value="PAC"/>
    <property type="match status" value="1"/>
</dbReference>
<dbReference type="PRINTS" id="PR00344">
    <property type="entry name" value="BCTRLSENSOR"/>
</dbReference>
<dbReference type="PROSITE" id="PS50113">
    <property type="entry name" value="PAC"/>
    <property type="match status" value="1"/>
</dbReference>
<dbReference type="SUPFAM" id="SSF47384">
    <property type="entry name" value="Homodimeric domain of signal transducing histidine kinase"/>
    <property type="match status" value="1"/>
</dbReference>
<evidence type="ECO:0000259" key="6">
    <source>
        <dbReference type="PROSITE" id="PS50113"/>
    </source>
</evidence>
<dbReference type="EMBL" id="UGUV01000002">
    <property type="protein sequence ID" value="SUD50495.1"/>
    <property type="molecule type" value="Genomic_DNA"/>
</dbReference>
<dbReference type="InterPro" id="IPR035965">
    <property type="entry name" value="PAS-like_dom_sf"/>
</dbReference>
<dbReference type="Gene3D" id="1.10.287.130">
    <property type="match status" value="1"/>
</dbReference>
<name>A0A379JPP6_ECTOL</name>
<dbReference type="Proteomes" id="UP000255303">
    <property type="component" value="Unassembled WGS sequence"/>
</dbReference>
<feature type="domain" description="PAC" evidence="6">
    <location>
        <begin position="342"/>
        <end position="395"/>
    </location>
</feature>
<keyword evidence="3" id="KW-0597">Phosphoprotein</keyword>
<dbReference type="SUPFAM" id="SSF55785">
    <property type="entry name" value="PYP-like sensor domain (PAS domain)"/>
    <property type="match status" value="1"/>
</dbReference>
<dbReference type="PANTHER" id="PTHR43065:SF42">
    <property type="entry name" value="TWO-COMPONENT SENSOR PPRA"/>
    <property type="match status" value="1"/>
</dbReference>
<keyword evidence="7" id="KW-0808">Transferase</keyword>
<dbReference type="InterPro" id="IPR005467">
    <property type="entry name" value="His_kinase_dom"/>
</dbReference>
<accession>A0A379JPP6</accession>
<dbReference type="InterPro" id="IPR003594">
    <property type="entry name" value="HATPase_dom"/>
</dbReference>
<evidence type="ECO:0000256" key="3">
    <source>
        <dbReference type="ARBA" id="ARBA00022553"/>
    </source>
</evidence>
<feature type="domain" description="Histidine kinase" evidence="4">
    <location>
        <begin position="415"/>
        <end position="634"/>
    </location>
</feature>
<dbReference type="InterPro" id="IPR013655">
    <property type="entry name" value="PAS_fold_3"/>
</dbReference>
<dbReference type="InterPro" id="IPR001610">
    <property type="entry name" value="PAC"/>
</dbReference>
<comment type="catalytic activity">
    <reaction evidence="1">
        <text>ATP + protein L-histidine = ADP + protein N-phospho-L-histidine.</text>
        <dbReference type="EC" id="2.7.13.3"/>
    </reaction>
</comment>
<evidence type="ECO:0000313" key="8">
    <source>
        <dbReference type="Proteomes" id="UP000255303"/>
    </source>
</evidence>
<feature type="domain" description="PAS" evidence="5">
    <location>
        <begin position="269"/>
        <end position="339"/>
    </location>
</feature>
<dbReference type="InterPro" id="IPR000014">
    <property type="entry name" value="PAS"/>
</dbReference>
<dbReference type="InterPro" id="IPR004358">
    <property type="entry name" value="Sig_transdc_His_kin-like_C"/>
</dbReference>
<evidence type="ECO:0000259" key="5">
    <source>
        <dbReference type="PROSITE" id="PS50112"/>
    </source>
</evidence>
<evidence type="ECO:0000313" key="7">
    <source>
        <dbReference type="EMBL" id="SUD50495.1"/>
    </source>
</evidence>
<dbReference type="SMART" id="SM00388">
    <property type="entry name" value="HisKA"/>
    <property type="match status" value="1"/>
</dbReference>
<dbReference type="InterPro" id="IPR003661">
    <property type="entry name" value="HisK_dim/P_dom"/>
</dbReference>
<dbReference type="SMART" id="SM00091">
    <property type="entry name" value="PAS"/>
    <property type="match status" value="2"/>
</dbReference>
<dbReference type="InterPro" id="IPR036097">
    <property type="entry name" value="HisK_dim/P_sf"/>
</dbReference>
<dbReference type="InterPro" id="IPR000700">
    <property type="entry name" value="PAS-assoc_C"/>
</dbReference>
<dbReference type="RefSeq" id="WP_083393718.1">
    <property type="nucleotide sequence ID" value="NZ_FNZC01000016.1"/>
</dbReference>
<dbReference type="PROSITE" id="PS50112">
    <property type="entry name" value="PAS"/>
    <property type="match status" value="1"/>
</dbReference>
<dbReference type="GO" id="GO:0000155">
    <property type="term" value="F:phosphorelay sensor kinase activity"/>
    <property type="evidence" value="ECO:0007669"/>
    <property type="project" value="InterPro"/>
</dbReference>
<evidence type="ECO:0000256" key="1">
    <source>
        <dbReference type="ARBA" id="ARBA00000085"/>
    </source>
</evidence>
<dbReference type="SMART" id="SM00387">
    <property type="entry name" value="HATPase_c"/>
    <property type="match status" value="1"/>
</dbReference>
<dbReference type="NCBIfam" id="TIGR00229">
    <property type="entry name" value="sensory_box"/>
    <property type="match status" value="1"/>
</dbReference>
<dbReference type="InterPro" id="IPR036890">
    <property type="entry name" value="HATPase_C_sf"/>
</dbReference>
<dbReference type="EC" id="2.7.13.3" evidence="2"/>
<proteinExistence type="predicted"/>
<dbReference type="AlphaFoldDB" id="A0A379JPP6"/>
<organism evidence="7 8">
    <name type="scientific">Ectopseudomonas oleovorans</name>
    <name type="common">Pseudomonas oleovorans</name>
    <dbReference type="NCBI Taxonomy" id="301"/>
    <lineage>
        <taxon>Bacteria</taxon>
        <taxon>Pseudomonadati</taxon>
        <taxon>Pseudomonadota</taxon>
        <taxon>Gammaproteobacteria</taxon>
        <taxon>Pseudomonadales</taxon>
        <taxon>Pseudomonadaceae</taxon>
        <taxon>Ectopseudomonas</taxon>
    </lineage>
</organism>
<dbReference type="Pfam" id="PF08447">
    <property type="entry name" value="PAS_3"/>
    <property type="match status" value="1"/>
</dbReference>
<reference evidence="7 8" key="1">
    <citation type="submission" date="2018-06" db="EMBL/GenBank/DDBJ databases">
        <authorList>
            <consortium name="Pathogen Informatics"/>
            <person name="Doyle S."/>
        </authorList>
    </citation>
    <scope>NUCLEOTIDE SEQUENCE [LARGE SCALE GENOMIC DNA]</scope>
    <source>
        <strain evidence="7 8">NCTC10692</strain>
    </source>
</reference>
<dbReference type="CDD" id="cd00082">
    <property type="entry name" value="HisKA"/>
    <property type="match status" value="1"/>
</dbReference>
<dbReference type="PROSITE" id="PS50109">
    <property type="entry name" value="HIS_KIN"/>
    <property type="match status" value="1"/>
</dbReference>
<dbReference type="CDD" id="cd00130">
    <property type="entry name" value="PAS"/>
    <property type="match status" value="1"/>
</dbReference>
<dbReference type="Gene3D" id="3.30.450.20">
    <property type="entry name" value="PAS domain"/>
    <property type="match status" value="1"/>
</dbReference>
<dbReference type="Pfam" id="PF02518">
    <property type="entry name" value="HATPase_c"/>
    <property type="match status" value="1"/>
</dbReference>